<protein>
    <recommendedName>
        <fullName evidence="9">ABC transmembrane type-1 domain-containing protein</fullName>
    </recommendedName>
</protein>
<reference evidence="8" key="1">
    <citation type="journal article" date="2019" name="Int. J. Syst. Evol. Microbiol.">
        <title>The Global Catalogue of Microorganisms (GCM) 10K type strain sequencing project: providing services to taxonomists for standard genome sequencing and annotation.</title>
        <authorList>
            <consortium name="The Broad Institute Genomics Platform"/>
            <consortium name="The Broad Institute Genome Sequencing Center for Infectious Disease"/>
            <person name="Wu L."/>
            <person name="Ma J."/>
        </authorList>
    </citation>
    <scope>NUCLEOTIDE SEQUENCE [LARGE SCALE GENOMIC DNA]</scope>
    <source>
        <strain evidence="8">NBRC 109019</strain>
    </source>
</reference>
<evidence type="ECO:0000256" key="2">
    <source>
        <dbReference type="ARBA" id="ARBA00022692"/>
    </source>
</evidence>
<feature type="compositionally biased region" description="Low complexity" evidence="5">
    <location>
        <begin position="112"/>
        <end position="129"/>
    </location>
</feature>
<feature type="transmembrane region" description="Helical" evidence="6">
    <location>
        <begin position="64"/>
        <end position="84"/>
    </location>
</feature>
<accession>A0ABN6YHQ0</accession>
<evidence type="ECO:0000256" key="5">
    <source>
        <dbReference type="SAM" id="MobiDB-lite"/>
    </source>
</evidence>
<dbReference type="SUPFAM" id="SSF161098">
    <property type="entry name" value="MetI-like"/>
    <property type="match status" value="1"/>
</dbReference>
<feature type="region of interest" description="Disordered" evidence="5">
    <location>
        <begin position="105"/>
        <end position="129"/>
    </location>
</feature>
<evidence type="ECO:0000256" key="6">
    <source>
        <dbReference type="SAM" id="Phobius"/>
    </source>
</evidence>
<evidence type="ECO:0000313" key="7">
    <source>
        <dbReference type="EMBL" id="BDZ54983.1"/>
    </source>
</evidence>
<proteinExistence type="predicted"/>
<keyword evidence="3 6" id="KW-1133">Transmembrane helix</keyword>
<evidence type="ECO:0000256" key="3">
    <source>
        <dbReference type="ARBA" id="ARBA00022989"/>
    </source>
</evidence>
<dbReference type="Gene3D" id="1.10.3720.10">
    <property type="entry name" value="MetI-like"/>
    <property type="match status" value="1"/>
</dbReference>
<name>A0ABN6YHQ0_9MICO</name>
<comment type="subcellular location">
    <subcellularLocation>
        <location evidence="1">Membrane</location>
        <topology evidence="1">Multi-pass membrane protein</topology>
    </subcellularLocation>
</comment>
<dbReference type="EMBL" id="AP027734">
    <property type="protein sequence ID" value="BDZ54983.1"/>
    <property type="molecule type" value="Genomic_DNA"/>
</dbReference>
<keyword evidence="4 6" id="KW-0472">Membrane</keyword>
<evidence type="ECO:0000256" key="1">
    <source>
        <dbReference type="ARBA" id="ARBA00004141"/>
    </source>
</evidence>
<dbReference type="Proteomes" id="UP001321477">
    <property type="component" value="Chromosome"/>
</dbReference>
<evidence type="ECO:0008006" key="9">
    <source>
        <dbReference type="Google" id="ProtNLM"/>
    </source>
</evidence>
<organism evidence="7 8">
    <name type="scientific">Agromyces marinus</name>
    <dbReference type="NCBI Taxonomy" id="1389020"/>
    <lineage>
        <taxon>Bacteria</taxon>
        <taxon>Bacillati</taxon>
        <taxon>Actinomycetota</taxon>
        <taxon>Actinomycetes</taxon>
        <taxon>Micrococcales</taxon>
        <taxon>Microbacteriaceae</taxon>
        <taxon>Agromyces</taxon>
    </lineage>
</organism>
<keyword evidence="2 6" id="KW-0812">Transmembrane</keyword>
<dbReference type="RefSeq" id="WP_286328958.1">
    <property type="nucleotide sequence ID" value="NZ_AP027734.1"/>
</dbReference>
<evidence type="ECO:0000313" key="8">
    <source>
        <dbReference type="Proteomes" id="UP001321477"/>
    </source>
</evidence>
<dbReference type="InterPro" id="IPR035906">
    <property type="entry name" value="MetI-like_sf"/>
</dbReference>
<evidence type="ECO:0000256" key="4">
    <source>
        <dbReference type="ARBA" id="ARBA00023136"/>
    </source>
</evidence>
<keyword evidence="8" id="KW-1185">Reference proteome</keyword>
<sequence>MTAAATTTPRRPWGLVAASLAAVALAAIPVVHLIVRVASADPAELTAVFERPRIPLLVGNSVLLAASVTATAVALGVPSAFLLARARLRWRGMWAVLAALPSRCPPTSPHTAGSRGSRRCAASGRRGSC</sequence>
<gene>
    <name evidence="7" type="ORF">GCM10025870_20560</name>
</gene>